<dbReference type="NCBIfam" id="NF005717">
    <property type="entry name" value="PRK07533.1"/>
    <property type="match status" value="1"/>
</dbReference>
<dbReference type="CDD" id="cd05372">
    <property type="entry name" value="ENR_SDR"/>
    <property type="match status" value="1"/>
</dbReference>
<keyword evidence="9" id="KW-0520">NAD</keyword>
<name>A0A1H0QGU4_9HYPH</name>
<keyword evidence="5 9" id="KW-0560">Oxidoreductase</keyword>
<comment type="pathway">
    <text evidence="1">Lipid metabolism; fatty acid biosynthesis.</text>
</comment>
<dbReference type="RefSeq" id="WP_090228897.1">
    <property type="nucleotide sequence ID" value="NZ_FNJC01000003.1"/>
</dbReference>
<dbReference type="InterPro" id="IPR036291">
    <property type="entry name" value="NAD(P)-bd_dom_sf"/>
</dbReference>
<dbReference type="SUPFAM" id="SSF51735">
    <property type="entry name" value="NAD(P)-binding Rossmann-fold domains"/>
    <property type="match status" value="1"/>
</dbReference>
<evidence type="ECO:0000313" key="10">
    <source>
        <dbReference type="EMBL" id="SDP16601.1"/>
    </source>
</evidence>
<comment type="similarity">
    <text evidence="2 9">Belongs to the short-chain dehydrogenases/reductases (SDR) family. FabI subfamily.</text>
</comment>
<proteinExistence type="inferred from homology"/>
<protein>
    <recommendedName>
        <fullName evidence="9">Enoyl-[acyl-carrier-protein] reductase [NADH]</fullName>
        <ecNumber evidence="9">1.3.1.9</ecNumber>
    </recommendedName>
</protein>
<dbReference type="PRINTS" id="PR00081">
    <property type="entry name" value="GDHRDH"/>
</dbReference>
<keyword evidence="4" id="KW-0276">Fatty acid metabolism</keyword>
<comment type="caution">
    <text evidence="10">The sequence shown here is derived from an EMBL/GenBank/DDBJ whole genome shotgun (WGS) entry which is preliminary data.</text>
</comment>
<keyword evidence="6" id="KW-0443">Lipid metabolism</keyword>
<sequence length="260" mass="28236">MIDLSSLALLKEKKALVTGIANEHSIAWGCAKAFRAFGADLAVTYLNDKTKQYVTPLAEEMEASIFMPLNVHNEGELEAVFDAIEKKWGKLDIMLHSIAFAPKADLQGRVVDCSKEGFLLAMELSCWSFIRMAKLAEPLMKDGGSLFTMTYYGSHMVVENYNIMGPVKAALESATRYVAAELGPKGIRVHAISPGPLKTRAASGISDFDKLLHKAQMKAPSRSLVSIDDVGVAVAFLAMDGAKLITGDTLYVDGGYHIMD</sequence>
<evidence type="ECO:0000313" key="11">
    <source>
        <dbReference type="Proteomes" id="UP000198795"/>
    </source>
</evidence>
<accession>A0A1H0QGU4</accession>
<dbReference type="EMBL" id="FNJC01000003">
    <property type="protein sequence ID" value="SDP16601.1"/>
    <property type="molecule type" value="Genomic_DNA"/>
</dbReference>
<gene>
    <name evidence="10" type="ORF">SAMN04488061_2373</name>
</gene>
<evidence type="ECO:0000256" key="9">
    <source>
        <dbReference type="PIRNR" id="PIRNR000094"/>
    </source>
</evidence>
<dbReference type="PANTHER" id="PTHR43159">
    <property type="entry name" value="ENOYL-[ACYL-CARRIER-PROTEIN] REDUCTASE"/>
    <property type="match status" value="1"/>
</dbReference>
<dbReference type="InterPro" id="IPR014358">
    <property type="entry name" value="Enoyl-ACP_Rdtase_NADH"/>
</dbReference>
<evidence type="ECO:0000256" key="1">
    <source>
        <dbReference type="ARBA" id="ARBA00005194"/>
    </source>
</evidence>
<evidence type="ECO:0000256" key="3">
    <source>
        <dbReference type="ARBA" id="ARBA00022516"/>
    </source>
</evidence>
<organism evidence="10 11">
    <name type="scientific">Filomicrobium insigne</name>
    <dbReference type="NCBI Taxonomy" id="418854"/>
    <lineage>
        <taxon>Bacteria</taxon>
        <taxon>Pseudomonadati</taxon>
        <taxon>Pseudomonadota</taxon>
        <taxon>Alphaproteobacteria</taxon>
        <taxon>Hyphomicrobiales</taxon>
        <taxon>Hyphomicrobiaceae</taxon>
        <taxon>Filomicrobium</taxon>
    </lineage>
</organism>
<dbReference type="Gene3D" id="3.40.50.720">
    <property type="entry name" value="NAD(P)-binding Rossmann-like Domain"/>
    <property type="match status" value="1"/>
</dbReference>
<evidence type="ECO:0000256" key="2">
    <source>
        <dbReference type="ARBA" id="ARBA00009233"/>
    </source>
</evidence>
<dbReference type="PIRSF" id="PIRSF000094">
    <property type="entry name" value="Enoyl-ACP_rdct"/>
    <property type="match status" value="1"/>
</dbReference>
<evidence type="ECO:0000256" key="6">
    <source>
        <dbReference type="ARBA" id="ARBA00023098"/>
    </source>
</evidence>
<keyword evidence="11" id="KW-1185">Reference proteome</keyword>
<reference evidence="10 11" key="1">
    <citation type="submission" date="2016-10" db="EMBL/GenBank/DDBJ databases">
        <authorList>
            <person name="Varghese N."/>
            <person name="Submissions S."/>
        </authorList>
    </citation>
    <scope>NUCLEOTIDE SEQUENCE [LARGE SCALE GENOMIC DNA]</scope>
    <source>
        <strain evidence="10 11">CGMCC 1.6497</strain>
    </source>
</reference>
<dbReference type="Pfam" id="PF13561">
    <property type="entry name" value="adh_short_C2"/>
    <property type="match status" value="1"/>
</dbReference>
<keyword evidence="3 9" id="KW-0444">Lipid biosynthesis</keyword>
<dbReference type="EC" id="1.3.1.9" evidence="9"/>
<dbReference type="InterPro" id="IPR002347">
    <property type="entry name" value="SDR_fam"/>
</dbReference>
<evidence type="ECO:0000256" key="7">
    <source>
        <dbReference type="ARBA" id="ARBA00023160"/>
    </source>
</evidence>
<evidence type="ECO:0000256" key="4">
    <source>
        <dbReference type="ARBA" id="ARBA00022832"/>
    </source>
</evidence>
<evidence type="ECO:0000256" key="5">
    <source>
        <dbReference type="ARBA" id="ARBA00023002"/>
    </source>
</evidence>
<evidence type="ECO:0000256" key="8">
    <source>
        <dbReference type="ARBA" id="ARBA00048572"/>
    </source>
</evidence>
<dbReference type="Gene3D" id="1.10.8.400">
    <property type="entry name" value="Enoyl acyl carrier protein reductase"/>
    <property type="match status" value="1"/>
</dbReference>
<dbReference type="Proteomes" id="UP000198795">
    <property type="component" value="Unassembled WGS sequence"/>
</dbReference>
<comment type="catalytic activity">
    <reaction evidence="8 9">
        <text>a 2,3-saturated acyl-[ACP] + NAD(+) = a (2E)-enoyl-[ACP] + NADH + H(+)</text>
        <dbReference type="Rhea" id="RHEA:10240"/>
        <dbReference type="Rhea" id="RHEA-COMP:9925"/>
        <dbReference type="Rhea" id="RHEA-COMP:9926"/>
        <dbReference type="ChEBI" id="CHEBI:15378"/>
        <dbReference type="ChEBI" id="CHEBI:57540"/>
        <dbReference type="ChEBI" id="CHEBI:57945"/>
        <dbReference type="ChEBI" id="CHEBI:78784"/>
        <dbReference type="ChEBI" id="CHEBI:78785"/>
        <dbReference type="EC" id="1.3.1.9"/>
    </reaction>
</comment>
<keyword evidence="7 9" id="KW-0275">Fatty acid biosynthesis</keyword>
<dbReference type="PANTHER" id="PTHR43159:SF2">
    <property type="entry name" value="ENOYL-[ACYL-CARRIER-PROTEIN] REDUCTASE [NADH], CHLOROPLASTIC"/>
    <property type="match status" value="1"/>
</dbReference>